<dbReference type="PROSITE" id="PS01071">
    <property type="entry name" value="GRPE"/>
    <property type="match status" value="1"/>
</dbReference>
<dbReference type="AlphaFoldDB" id="A0A7W7RNC9"/>
<dbReference type="GO" id="GO:0051087">
    <property type="term" value="F:protein-folding chaperone binding"/>
    <property type="evidence" value="ECO:0007669"/>
    <property type="project" value="InterPro"/>
</dbReference>
<gene>
    <name evidence="2" type="ORF">F4561_006049</name>
</gene>
<dbReference type="Proteomes" id="UP000523007">
    <property type="component" value="Unassembled WGS sequence"/>
</dbReference>
<dbReference type="InterPro" id="IPR009012">
    <property type="entry name" value="GrpE_head"/>
</dbReference>
<comment type="caution">
    <text evidence="2">The sequence shown here is derived from an EMBL/GenBank/DDBJ whole genome shotgun (WGS) entry which is preliminary data.</text>
</comment>
<keyword evidence="1" id="KW-0143">Chaperone</keyword>
<dbReference type="SUPFAM" id="SSF51064">
    <property type="entry name" value="Head domain of nucleotide exchange factor GrpE"/>
    <property type="match status" value="1"/>
</dbReference>
<dbReference type="GO" id="GO:0042803">
    <property type="term" value="F:protein homodimerization activity"/>
    <property type="evidence" value="ECO:0007669"/>
    <property type="project" value="InterPro"/>
</dbReference>
<organism evidence="2 3">
    <name type="scientific">Lipingzhangella halophila</name>
    <dbReference type="NCBI Taxonomy" id="1783352"/>
    <lineage>
        <taxon>Bacteria</taxon>
        <taxon>Bacillati</taxon>
        <taxon>Actinomycetota</taxon>
        <taxon>Actinomycetes</taxon>
        <taxon>Streptosporangiales</taxon>
        <taxon>Nocardiopsidaceae</taxon>
        <taxon>Lipingzhangella</taxon>
    </lineage>
</organism>
<proteinExistence type="predicted"/>
<name>A0A7W7RNC9_9ACTN</name>
<accession>A0A7W7RNC9</accession>
<protein>
    <submittedName>
        <fullName evidence="2">Molecular chaperone GrpE (Heat shock protein)</fullName>
    </submittedName>
</protein>
<evidence type="ECO:0000256" key="1">
    <source>
        <dbReference type="ARBA" id="ARBA00023186"/>
    </source>
</evidence>
<reference evidence="2 3" key="1">
    <citation type="submission" date="2020-08" db="EMBL/GenBank/DDBJ databases">
        <title>Sequencing the genomes of 1000 actinobacteria strains.</title>
        <authorList>
            <person name="Klenk H.-P."/>
        </authorList>
    </citation>
    <scope>NUCLEOTIDE SEQUENCE [LARGE SCALE GENOMIC DNA]</scope>
    <source>
        <strain evidence="2 3">DSM 102030</strain>
    </source>
</reference>
<evidence type="ECO:0000313" key="3">
    <source>
        <dbReference type="Proteomes" id="UP000523007"/>
    </source>
</evidence>
<sequence>MSGQEAAARDEEPAPRVDGWAAVADELRALSARFDRKIRDDGDKHRLIADLHDRVRAAEQGQAAEYLGPLVYRAAMVIDRLDRYLDADEGGPTEEGADSARFVASVREELLAVLQQHQVAQVPADGAVDPAVHEVVGVHGDPDCGERPLQVLTLVRRGFRLGDRILRPAQVVAGCPADAD</sequence>
<dbReference type="GO" id="GO:0000774">
    <property type="term" value="F:adenyl-nucleotide exchange factor activity"/>
    <property type="evidence" value="ECO:0007669"/>
    <property type="project" value="InterPro"/>
</dbReference>
<dbReference type="Gene3D" id="2.30.22.10">
    <property type="entry name" value="Head domain of nucleotide exchange factor GrpE"/>
    <property type="match status" value="1"/>
</dbReference>
<dbReference type="EMBL" id="JACHJT010000002">
    <property type="protein sequence ID" value="MBB4935155.1"/>
    <property type="molecule type" value="Genomic_DNA"/>
</dbReference>
<dbReference type="PRINTS" id="PR00773">
    <property type="entry name" value="GRPEPROTEIN"/>
</dbReference>
<dbReference type="Pfam" id="PF01025">
    <property type="entry name" value="GrpE"/>
    <property type="match status" value="1"/>
</dbReference>
<keyword evidence="2" id="KW-0346">Stress response</keyword>
<dbReference type="GO" id="GO:0006457">
    <property type="term" value="P:protein folding"/>
    <property type="evidence" value="ECO:0007669"/>
    <property type="project" value="InterPro"/>
</dbReference>
<dbReference type="RefSeq" id="WP_184584922.1">
    <property type="nucleotide sequence ID" value="NZ_JACHJT010000002.1"/>
</dbReference>
<evidence type="ECO:0000313" key="2">
    <source>
        <dbReference type="EMBL" id="MBB4935155.1"/>
    </source>
</evidence>
<dbReference type="InterPro" id="IPR000740">
    <property type="entry name" value="GrpE"/>
</dbReference>
<keyword evidence="3" id="KW-1185">Reference proteome</keyword>